<protein>
    <submittedName>
        <fullName evidence="1">Uncharacterized protein</fullName>
    </submittedName>
</protein>
<organism evidence="1 2">
    <name type="scientific">Ditylenchus destructor</name>
    <dbReference type="NCBI Taxonomy" id="166010"/>
    <lineage>
        <taxon>Eukaryota</taxon>
        <taxon>Metazoa</taxon>
        <taxon>Ecdysozoa</taxon>
        <taxon>Nematoda</taxon>
        <taxon>Chromadorea</taxon>
        <taxon>Rhabditida</taxon>
        <taxon>Tylenchina</taxon>
        <taxon>Tylenchomorpha</taxon>
        <taxon>Sphaerularioidea</taxon>
        <taxon>Anguinidae</taxon>
        <taxon>Anguininae</taxon>
        <taxon>Ditylenchus</taxon>
    </lineage>
</organism>
<name>A0AAD4NH69_9BILA</name>
<dbReference type="EMBL" id="JAKKPZ010000002">
    <property type="protein sequence ID" value="KAI1725542.1"/>
    <property type="molecule type" value="Genomic_DNA"/>
</dbReference>
<accession>A0AAD4NH69</accession>
<sequence>MIEATKKRNYSLTRHQKGLLTNKVRKGESCTQMFNHNALSLRNWDRRRSPGATFYDLEVKSANMHMMICHTPQTQLNRYVAVEAVLVVVLLQTPAGSVTWRINAHFSG</sequence>
<dbReference type="Proteomes" id="UP001201812">
    <property type="component" value="Unassembled WGS sequence"/>
</dbReference>
<evidence type="ECO:0000313" key="1">
    <source>
        <dbReference type="EMBL" id="KAI1725542.1"/>
    </source>
</evidence>
<reference evidence="1" key="1">
    <citation type="submission" date="2022-01" db="EMBL/GenBank/DDBJ databases">
        <title>Genome Sequence Resource for Two Populations of Ditylenchus destructor, the Migratory Endoparasitic Phytonematode.</title>
        <authorList>
            <person name="Zhang H."/>
            <person name="Lin R."/>
            <person name="Xie B."/>
        </authorList>
    </citation>
    <scope>NUCLEOTIDE SEQUENCE</scope>
    <source>
        <strain evidence="1">BazhouSP</strain>
    </source>
</reference>
<comment type="caution">
    <text evidence="1">The sequence shown here is derived from an EMBL/GenBank/DDBJ whole genome shotgun (WGS) entry which is preliminary data.</text>
</comment>
<gene>
    <name evidence="1" type="ORF">DdX_02203</name>
</gene>
<keyword evidence="2" id="KW-1185">Reference proteome</keyword>
<dbReference type="AlphaFoldDB" id="A0AAD4NH69"/>
<evidence type="ECO:0000313" key="2">
    <source>
        <dbReference type="Proteomes" id="UP001201812"/>
    </source>
</evidence>
<proteinExistence type="predicted"/>